<gene>
    <name evidence="4" type="ORF">B0H17DRAFT_1211687</name>
</gene>
<proteinExistence type="predicted"/>
<reference evidence="4" key="1">
    <citation type="submission" date="2023-03" db="EMBL/GenBank/DDBJ databases">
        <title>Massive genome expansion in bonnet fungi (Mycena s.s.) driven by repeated elements and novel gene families across ecological guilds.</title>
        <authorList>
            <consortium name="Lawrence Berkeley National Laboratory"/>
            <person name="Harder C.B."/>
            <person name="Miyauchi S."/>
            <person name="Viragh M."/>
            <person name="Kuo A."/>
            <person name="Thoen E."/>
            <person name="Andreopoulos B."/>
            <person name="Lu D."/>
            <person name="Skrede I."/>
            <person name="Drula E."/>
            <person name="Henrissat B."/>
            <person name="Morin E."/>
            <person name="Kohler A."/>
            <person name="Barry K."/>
            <person name="LaButti K."/>
            <person name="Morin E."/>
            <person name="Salamov A."/>
            <person name="Lipzen A."/>
            <person name="Mereny Z."/>
            <person name="Hegedus B."/>
            <person name="Baldrian P."/>
            <person name="Stursova M."/>
            <person name="Weitz H."/>
            <person name="Taylor A."/>
            <person name="Grigoriev I.V."/>
            <person name="Nagy L.G."/>
            <person name="Martin F."/>
            <person name="Kauserud H."/>
        </authorList>
    </citation>
    <scope>NUCLEOTIDE SEQUENCE</scope>
    <source>
        <strain evidence="4">CBHHK067</strain>
    </source>
</reference>
<dbReference type="PANTHER" id="PTHR10039:SF17">
    <property type="entry name" value="FUNGAL STAND N-TERMINAL GOODBYE DOMAIN-CONTAINING PROTEIN-RELATED"/>
    <property type="match status" value="1"/>
</dbReference>
<dbReference type="Proteomes" id="UP001221757">
    <property type="component" value="Unassembled WGS sequence"/>
</dbReference>
<dbReference type="AlphaFoldDB" id="A0AAD7CUR4"/>
<keyword evidence="5" id="KW-1185">Reference proteome</keyword>
<name>A0AAD7CUR4_MYCRO</name>
<dbReference type="Pfam" id="PF24883">
    <property type="entry name" value="NPHP3_N"/>
    <property type="match status" value="1"/>
</dbReference>
<keyword evidence="1" id="KW-0677">Repeat</keyword>
<keyword evidence="2" id="KW-0472">Membrane</keyword>
<evidence type="ECO:0000313" key="4">
    <source>
        <dbReference type="EMBL" id="KAJ7663435.1"/>
    </source>
</evidence>
<dbReference type="Gene3D" id="3.40.50.300">
    <property type="entry name" value="P-loop containing nucleotide triphosphate hydrolases"/>
    <property type="match status" value="1"/>
</dbReference>
<dbReference type="InterPro" id="IPR027417">
    <property type="entry name" value="P-loop_NTPase"/>
</dbReference>
<dbReference type="EMBL" id="JARKIE010000234">
    <property type="protein sequence ID" value="KAJ7663435.1"/>
    <property type="molecule type" value="Genomic_DNA"/>
</dbReference>
<protein>
    <recommendedName>
        <fullName evidence="3">NACHT domain-containing protein</fullName>
    </recommendedName>
</protein>
<keyword evidence="2" id="KW-1133">Transmembrane helix</keyword>
<evidence type="ECO:0000256" key="1">
    <source>
        <dbReference type="ARBA" id="ARBA00022737"/>
    </source>
</evidence>
<feature type="domain" description="NACHT" evidence="3">
    <location>
        <begin position="349"/>
        <end position="476"/>
    </location>
</feature>
<dbReference type="PROSITE" id="PS50837">
    <property type="entry name" value="NACHT"/>
    <property type="match status" value="1"/>
</dbReference>
<accession>A0AAD7CUR4</accession>
<sequence length="821" mass="89946">MASSYSLLVQTIEGISWNPGPVTGKKPNLYVAIYRNGDCLANISQDPVSSTLSLRIFHDSSFPLAPDKCLGMIKTDIVALVKSFDSDGAAKMKLELTGVHGESKGKPAGIISVCLMRDTEFAALALEKAQKDAKGIALGAKTSMAIKTGGIVTNSLPEASGLVTALASVTSKLEILVHIGDEIATVGFLFIYRVLTSVYQAAKKQQENDDKLLKLVETMADAYSFVRDVDFLTHKIQSVEDKALAIVKQTVESRAVQNTWKHADQKINDLTAAFLTLKDAFEGRLIVQTIFISTKLLDKVEGLEKSDVLKQLNPVDMNGSLRTMCLPGTPREILDHITAWITVPSDSGSVLWVSGVAGCGKSTVATTISEAFRALDRLGAFLFFNRNDRSRSDPSAIIRTIAYSLALFDPRIGAAVSAVIQRDHPIHMHGPILIILDALDECGDVDSRATLLTLLSDEFQKLPGVFRLLIPSRRDSDIVCEFNSSFAEMVLDTGGPSTTQDVELFIRHELVSIQTRRSLISGWPVEDNIRALTHLSGGLFIWASTATRFMNGYRPEERLKILITQDRTLGFHLDDLYSVALRNSGPWDADKMLAQDARAVLACVVLGRAPMTDAIIDMLLYSGTQSSRDVLGYLGCVIQWSPGKEARILHTSFADYLLDPNRSRGKLWAIDPIANHLPLASGCLRILRSELRFNICGFEDSHRRNADVPGLPDRVAAMVSAQLSYAYCFWFNHVHDVPFDTIILRDVTGLLRNQFLYWLVVLSLLGSLPLAAAGLGIAVEYAKLGHDDNLVEFVSDAANRAECTPHLLLGTSIRTCGVKDR</sequence>
<evidence type="ECO:0000259" key="3">
    <source>
        <dbReference type="PROSITE" id="PS50837"/>
    </source>
</evidence>
<organism evidence="4 5">
    <name type="scientific">Mycena rosella</name>
    <name type="common">Pink bonnet</name>
    <name type="synonym">Agaricus rosellus</name>
    <dbReference type="NCBI Taxonomy" id="1033263"/>
    <lineage>
        <taxon>Eukaryota</taxon>
        <taxon>Fungi</taxon>
        <taxon>Dikarya</taxon>
        <taxon>Basidiomycota</taxon>
        <taxon>Agaricomycotina</taxon>
        <taxon>Agaricomycetes</taxon>
        <taxon>Agaricomycetidae</taxon>
        <taxon>Agaricales</taxon>
        <taxon>Marasmiineae</taxon>
        <taxon>Mycenaceae</taxon>
        <taxon>Mycena</taxon>
    </lineage>
</organism>
<evidence type="ECO:0000313" key="5">
    <source>
        <dbReference type="Proteomes" id="UP001221757"/>
    </source>
</evidence>
<dbReference type="InterPro" id="IPR056884">
    <property type="entry name" value="NPHP3-like_N"/>
</dbReference>
<keyword evidence="2" id="KW-0812">Transmembrane</keyword>
<dbReference type="InterPro" id="IPR007111">
    <property type="entry name" value="NACHT_NTPase"/>
</dbReference>
<feature type="transmembrane region" description="Helical" evidence="2">
    <location>
        <begin position="755"/>
        <end position="779"/>
    </location>
</feature>
<dbReference type="SUPFAM" id="SSF52540">
    <property type="entry name" value="P-loop containing nucleoside triphosphate hydrolases"/>
    <property type="match status" value="1"/>
</dbReference>
<comment type="caution">
    <text evidence="4">The sequence shown here is derived from an EMBL/GenBank/DDBJ whole genome shotgun (WGS) entry which is preliminary data.</text>
</comment>
<dbReference type="PANTHER" id="PTHR10039">
    <property type="entry name" value="AMELOGENIN"/>
    <property type="match status" value="1"/>
</dbReference>
<evidence type="ECO:0000256" key="2">
    <source>
        <dbReference type="SAM" id="Phobius"/>
    </source>
</evidence>